<dbReference type="PROSITE" id="PS00360">
    <property type="entry name" value="RIBOSOMAL_S9"/>
    <property type="match status" value="1"/>
</dbReference>
<evidence type="ECO:0000256" key="4">
    <source>
        <dbReference type="ARBA" id="ARBA00035259"/>
    </source>
</evidence>
<dbReference type="NCBIfam" id="NF001099">
    <property type="entry name" value="PRK00132.1"/>
    <property type="match status" value="1"/>
</dbReference>
<dbReference type="InterPro" id="IPR023035">
    <property type="entry name" value="Ribosomal_uS9_bac/plastid"/>
</dbReference>
<dbReference type="KEGG" id="maes:Ga0123461_1928"/>
<keyword evidence="3 5" id="KW-0687">Ribonucleoprotein</keyword>
<accession>A0A2K8KZA4</accession>
<dbReference type="GO" id="GO:0006412">
    <property type="term" value="P:translation"/>
    <property type="evidence" value="ECO:0007669"/>
    <property type="project" value="UniProtKB-UniRule"/>
</dbReference>
<evidence type="ECO:0000256" key="3">
    <source>
        <dbReference type="ARBA" id="ARBA00023274"/>
    </source>
</evidence>
<name>A0A2K8KZA4_MARES</name>
<gene>
    <name evidence="5" type="primary">rpsI</name>
    <name evidence="8" type="ORF">Ga0123461_1928</name>
</gene>
<dbReference type="PANTHER" id="PTHR21569:SF1">
    <property type="entry name" value="SMALL RIBOSOMAL SUBUNIT PROTEIN US9M"/>
    <property type="match status" value="1"/>
</dbReference>
<comment type="similarity">
    <text evidence="1 5 6">Belongs to the universal ribosomal protein uS9 family.</text>
</comment>
<feature type="region of interest" description="Disordered" evidence="7">
    <location>
        <begin position="107"/>
        <end position="130"/>
    </location>
</feature>
<dbReference type="GO" id="GO:0003735">
    <property type="term" value="F:structural constituent of ribosome"/>
    <property type="evidence" value="ECO:0007669"/>
    <property type="project" value="InterPro"/>
</dbReference>
<dbReference type="Pfam" id="PF00380">
    <property type="entry name" value="Ribosomal_S9"/>
    <property type="match status" value="1"/>
</dbReference>
<dbReference type="Proteomes" id="UP000231701">
    <property type="component" value="Chromosome"/>
</dbReference>
<sequence>MAETTYRGTGRRKRSVARVIIQSGKGTILVNGRELENYFPVEIVRQQAVLPLTANDLIGRIDVRVNVNGGGTSGQAGAIRHGIARALLEYDSGLRPALKAAGFLTRDSRKVERKKAGLKKARRAPQFSKR</sequence>
<dbReference type="FunFam" id="3.30.230.10:FF:000001">
    <property type="entry name" value="30S ribosomal protein S9"/>
    <property type="match status" value="1"/>
</dbReference>
<evidence type="ECO:0000256" key="7">
    <source>
        <dbReference type="SAM" id="MobiDB-lite"/>
    </source>
</evidence>
<protein>
    <recommendedName>
        <fullName evidence="4 5">Small ribosomal subunit protein uS9</fullName>
    </recommendedName>
</protein>
<dbReference type="PANTHER" id="PTHR21569">
    <property type="entry name" value="RIBOSOMAL PROTEIN S9"/>
    <property type="match status" value="1"/>
</dbReference>
<dbReference type="GO" id="GO:0003723">
    <property type="term" value="F:RNA binding"/>
    <property type="evidence" value="ECO:0007669"/>
    <property type="project" value="TreeGrafter"/>
</dbReference>
<dbReference type="Gene3D" id="3.30.230.10">
    <property type="match status" value="1"/>
</dbReference>
<keyword evidence="2 5" id="KW-0689">Ribosomal protein</keyword>
<evidence type="ECO:0000313" key="9">
    <source>
        <dbReference type="Proteomes" id="UP000231701"/>
    </source>
</evidence>
<dbReference type="EMBL" id="CP018799">
    <property type="protein sequence ID" value="ATX80335.1"/>
    <property type="molecule type" value="Genomic_DNA"/>
</dbReference>
<evidence type="ECO:0000256" key="6">
    <source>
        <dbReference type="RuleBase" id="RU003815"/>
    </source>
</evidence>
<dbReference type="OrthoDB" id="5294450at2"/>
<dbReference type="InterPro" id="IPR000754">
    <property type="entry name" value="Ribosomal_uS9"/>
</dbReference>
<dbReference type="AlphaFoldDB" id="A0A2K8KZA4"/>
<evidence type="ECO:0000256" key="1">
    <source>
        <dbReference type="ARBA" id="ARBA00005251"/>
    </source>
</evidence>
<dbReference type="GO" id="GO:0022627">
    <property type="term" value="C:cytosolic small ribosomal subunit"/>
    <property type="evidence" value="ECO:0007669"/>
    <property type="project" value="TreeGrafter"/>
</dbReference>
<dbReference type="RefSeq" id="WP_100278117.1">
    <property type="nucleotide sequence ID" value="NZ_CP018799.1"/>
</dbReference>
<dbReference type="InterPro" id="IPR020574">
    <property type="entry name" value="Ribosomal_uS9_CS"/>
</dbReference>
<organism evidence="8 9">
    <name type="scientific">Mariprofundus aestuarium</name>
    <dbReference type="NCBI Taxonomy" id="1921086"/>
    <lineage>
        <taxon>Bacteria</taxon>
        <taxon>Pseudomonadati</taxon>
        <taxon>Pseudomonadota</taxon>
        <taxon>Candidatius Mariprofundia</taxon>
        <taxon>Mariprofundales</taxon>
        <taxon>Mariprofundaceae</taxon>
        <taxon>Mariprofundus</taxon>
    </lineage>
</organism>
<feature type="compositionally biased region" description="Basic residues" evidence="7">
    <location>
        <begin position="111"/>
        <end position="130"/>
    </location>
</feature>
<reference evidence="8 9" key="1">
    <citation type="submission" date="2016-12" db="EMBL/GenBank/DDBJ databases">
        <title>Isolation and genomic insights into novel planktonic Zetaproteobacteria from stratified waters of the Chesapeake Bay.</title>
        <authorList>
            <person name="McAllister S.M."/>
            <person name="Kato S."/>
            <person name="Chan C.S."/>
            <person name="Chiu B.K."/>
            <person name="Field E.K."/>
        </authorList>
    </citation>
    <scope>NUCLEOTIDE SEQUENCE [LARGE SCALE GENOMIC DNA]</scope>
    <source>
        <strain evidence="8 9">CP-5</strain>
    </source>
</reference>
<dbReference type="InterPro" id="IPR014721">
    <property type="entry name" value="Ribsml_uS5_D2-typ_fold_subgr"/>
</dbReference>
<keyword evidence="9" id="KW-1185">Reference proteome</keyword>
<evidence type="ECO:0000256" key="5">
    <source>
        <dbReference type="HAMAP-Rule" id="MF_00532"/>
    </source>
</evidence>
<dbReference type="HAMAP" id="MF_00532_B">
    <property type="entry name" value="Ribosomal_uS9_B"/>
    <property type="match status" value="1"/>
</dbReference>
<evidence type="ECO:0000313" key="8">
    <source>
        <dbReference type="EMBL" id="ATX80335.1"/>
    </source>
</evidence>
<dbReference type="SUPFAM" id="SSF54211">
    <property type="entry name" value="Ribosomal protein S5 domain 2-like"/>
    <property type="match status" value="1"/>
</dbReference>
<dbReference type="InterPro" id="IPR020568">
    <property type="entry name" value="Ribosomal_Su5_D2-typ_SF"/>
</dbReference>
<proteinExistence type="inferred from homology"/>
<evidence type="ECO:0000256" key="2">
    <source>
        <dbReference type="ARBA" id="ARBA00022980"/>
    </source>
</evidence>